<gene>
    <name evidence="1" type="ORF">Atai01_68860</name>
</gene>
<proteinExistence type="predicted"/>
<keyword evidence="2" id="KW-1185">Reference proteome</keyword>
<dbReference type="AlphaFoldDB" id="A0A9W6VKA9"/>
<dbReference type="Gene3D" id="3.40.960.10">
    <property type="entry name" value="VSR Endonuclease"/>
    <property type="match status" value="1"/>
</dbReference>
<accession>A0A9W6VKA9</accession>
<evidence type="ECO:0008006" key="3">
    <source>
        <dbReference type="Google" id="ProtNLM"/>
    </source>
</evidence>
<evidence type="ECO:0000313" key="2">
    <source>
        <dbReference type="Proteomes" id="UP001165136"/>
    </source>
</evidence>
<dbReference type="SUPFAM" id="SSF52980">
    <property type="entry name" value="Restriction endonuclease-like"/>
    <property type="match status" value="1"/>
</dbReference>
<dbReference type="EMBL" id="BSTI01000021">
    <property type="protein sequence ID" value="GLY70267.1"/>
    <property type="molecule type" value="Genomic_DNA"/>
</dbReference>
<reference evidence="1" key="1">
    <citation type="submission" date="2023-03" db="EMBL/GenBank/DDBJ databases">
        <title>Amycolatopsis taiwanensis NBRC 103393.</title>
        <authorList>
            <person name="Ichikawa N."/>
            <person name="Sato H."/>
            <person name="Tonouchi N."/>
        </authorList>
    </citation>
    <scope>NUCLEOTIDE SEQUENCE</scope>
    <source>
        <strain evidence="1">NBRC 103393</strain>
    </source>
</reference>
<name>A0A9W6VKA9_9PSEU</name>
<protein>
    <recommendedName>
        <fullName evidence="3">Very short patch repair endonuclease</fullName>
    </recommendedName>
</protein>
<comment type="caution">
    <text evidence="1">The sequence shown here is derived from an EMBL/GenBank/DDBJ whole genome shotgun (WGS) entry which is preliminary data.</text>
</comment>
<dbReference type="Proteomes" id="UP001165136">
    <property type="component" value="Unassembled WGS sequence"/>
</dbReference>
<dbReference type="InterPro" id="IPR011335">
    <property type="entry name" value="Restrct_endonuc-II-like"/>
</dbReference>
<organism evidence="1 2">
    <name type="scientific">Amycolatopsis taiwanensis</name>
    <dbReference type="NCBI Taxonomy" id="342230"/>
    <lineage>
        <taxon>Bacteria</taxon>
        <taxon>Bacillati</taxon>
        <taxon>Actinomycetota</taxon>
        <taxon>Actinomycetes</taxon>
        <taxon>Pseudonocardiales</taxon>
        <taxon>Pseudonocardiaceae</taxon>
        <taxon>Amycolatopsis</taxon>
    </lineage>
</organism>
<sequence>MKFLVDSSPPDTNRRQRDDVLLRRARIAVFMDGCYWHLCPEHADLPRSNHEWWRRKLEGIVRRDRGYRS</sequence>
<evidence type="ECO:0000313" key="1">
    <source>
        <dbReference type="EMBL" id="GLY70267.1"/>
    </source>
</evidence>